<dbReference type="PANTHER" id="PTHR38011">
    <property type="entry name" value="DIHYDROFOLATE REDUCTASE FAMILY PROTEIN (AFU_ORTHOLOGUE AFUA_8G06820)"/>
    <property type="match status" value="1"/>
</dbReference>
<dbReference type="GO" id="GO:0008703">
    <property type="term" value="F:5-amino-6-(5-phosphoribosylamino)uracil reductase activity"/>
    <property type="evidence" value="ECO:0007669"/>
    <property type="project" value="InterPro"/>
</dbReference>
<dbReference type="AlphaFoldDB" id="A0A841C9I3"/>
<evidence type="ECO:0000313" key="2">
    <source>
        <dbReference type="EMBL" id="MBB5888221.1"/>
    </source>
</evidence>
<feature type="domain" description="Bacterial bifunctional deaminase-reductase C-terminal" evidence="1">
    <location>
        <begin position="2"/>
        <end position="182"/>
    </location>
</feature>
<dbReference type="GO" id="GO:0009231">
    <property type="term" value="P:riboflavin biosynthetic process"/>
    <property type="evidence" value="ECO:0007669"/>
    <property type="project" value="InterPro"/>
</dbReference>
<dbReference type="Proteomes" id="UP000562464">
    <property type="component" value="Unassembled WGS sequence"/>
</dbReference>
<protein>
    <submittedName>
        <fullName evidence="2">Dihydrofolate reductase</fullName>
    </submittedName>
</protein>
<dbReference type="Pfam" id="PF01872">
    <property type="entry name" value="RibD_C"/>
    <property type="match status" value="1"/>
</dbReference>
<dbReference type="RefSeq" id="WP_183540089.1">
    <property type="nucleotide sequence ID" value="NZ_DASWOY010000021.1"/>
</dbReference>
<organism evidence="2 3">
    <name type="scientific">Lactovum miscens</name>
    <dbReference type="NCBI Taxonomy" id="190387"/>
    <lineage>
        <taxon>Bacteria</taxon>
        <taxon>Bacillati</taxon>
        <taxon>Bacillota</taxon>
        <taxon>Bacilli</taxon>
        <taxon>Lactobacillales</taxon>
        <taxon>Streptococcaceae</taxon>
        <taxon>Lactovum</taxon>
    </lineage>
</organism>
<dbReference type="InterPro" id="IPR050765">
    <property type="entry name" value="Riboflavin_Biosynth_HTPR"/>
</dbReference>
<dbReference type="InterPro" id="IPR002734">
    <property type="entry name" value="RibDG_C"/>
</dbReference>
<name>A0A841C9I3_9LACT</name>
<dbReference type="PANTHER" id="PTHR38011:SF11">
    <property type="entry name" value="2,5-DIAMINO-6-RIBOSYLAMINO-4(3H)-PYRIMIDINONE 5'-PHOSPHATE REDUCTASE"/>
    <property type="match status" value="1"/>
</dbReference>
<dbReference type="SUPFAM" id="SSF53597">
    <property type="entry name" value="Dihydrofolate reductase-like"/>
    <property type="match status" value="1"/>
</dbReference>
<proteinExistence type="predicted"/>
<dbReference type="EMBL" id="JACHHV010000017">
    <property type="protein sequence ID" value="MBB5888221.1"/>
    <property type="molecule type" value="Genomic_DNA"/>
</dbReference>
<gene>
    <name evidence="2" type="ORF">HNQ37_001113</name>
</gene>
<accession>A0A841C9I3</accession>
<reference evidence="2 3" key="1">
    <citation type="submission" date="2020-08" db="EMBL/GenBank/DDBJ databases">
        <title>Genomic Encyclopedia of Type Strains, Phase IV (KMG-IV): sequencing the most valuable type-strain genomes for metagenomic binning, comparative biology and taxonomic classification.</title>
        <authorList>
            <person name="Goeker M."/>
        </authorList>
    </citation>
    <scope>NUCLEOTIDE SEQUENCE [LARGE SCALE GENOMIC DNA]</scope>
    <source>
        <strain evidence="2 3">DSM 14925</strain>
    </source>
</reference>
<evidence type="ECO:0000259" key="1">
    <source>
        <dbReference type="Pfam" id="PF01872"/>
    </source>
</evidence>
<dbReference type="Gene3D" id="3.40.430.10">
    <property type="entry name" value="Dihydrofolate Reductase, subunit A"/>
    <property type="match status" value="1"/>
</dbReference>
<evidence type="ECO:0000313" key="3">
    <source>
        <dbReference type="Proteomes" id="UP000562464"/>
    </source>
</evidence>
<dbReference type="InterPro" id="IPR024072">
    <property type="entry name" value="DHFR-like_dom_sf"/>
</dbReference>
<keyword evidence="3" id="KW-1185">Reference proteome</keyword>
<comment type="caution">
    <text evidence="2">The sequence shown here is derived from an EMBL/GenBank/DDBJ whole genome shotgun (WGS) entry which is preliminary data.</text>
</comment>
<sequence length="192" mass="22141">MRKLVLFLHSSLDGIVEGPNGAMDIGYVAYDNDLEKETKHILSTVDTVIWGRGTYEGMYSYWPTIRTNPESTDYEKNHLEWIENVEKVVFSRTLDQVNWKNSHLVKEDLSGEIRRMKELPGQDMLILGSPRLAHELMKYNLIDEYKLTISPVIVGQGLKLFKNFEHQENLKLVRSKVLASGALSLDYKVIRD</sequence>